<dbReference type="PANTHER" id="PTHR43827">
    <property type="entry name" value="2,5-DIKETO-D-GLUCONIC ACID REDUCTASE"/>
    <property type="match status" value="1"/>
</dbReference>
<reference evidence="8 9" key="1">
    <citation type="journal article" date="2016" name="Mol. Biol. Evol.">
        <title>Comparative Genomics of Early-Diverging Mushroom-Forming Fungi Provides Insights into the Origins of Lignocellulose Decay Capabilities.</title>
        <authorList>
            <person name="Nagy L.G."/>
            <person name="Riley R."/>
            <person name="Tritt A."/>
            <person name="Adam C."/>
            <person name="Daum C."/>
            <person name="Floudas D."/>
            <person name="Sun H."/>
            <person name="Yadav J.S."/>
            <person name="Pangilinan J."/>
            <person name="Larsson K.H."/>
            <person name="Matsuura K."/>
            <person name="Barry K."/>
            <person name="Labutti K."/>
            <person name="Kuo R."/>
            <person name="Ohm R.A."/>
            <person name="Bhattacharya S.S."/>
            <person name="Shirouzu T."/>
            <person name="Yoshinaga Y."/>
            <person name="Martin F.M."/>
            <person name="Grigoriev I.V."/>
            <person name="Hibbett D.S."/>
        </authorList>
    </citation>
    <scope>NUCLEOTIDE SEQUENCE [LARGE SCALE GENOMIC DNA]</scope>
    <source>
        <strain evidence="8 9">TUFC12733</strain>
    </source>
</reference>
<dbReference type="InterPro" id="IPR023210">
    <property type="entry name" value="NADP_OxRdtase_dom"/>
</dbReference>
<evidence type="ECO:0000256" key="4">
    <source>
        <dbReference type="PIRSR" id="PIRSR000097-1"/>
    </source>
</evidence>
<evidence type="ECO:0000259" key="7">
    <source>
        <dbReference type="Pfam" id="PF00248"/>
    </source>
</evidence>
<dbReference type="OrthoDB" id="5945798at2759"/>
<accession>A0A167HCD7</accession>
<dbReference type="PROSITE" id="PS00063">
    <property type="entry name" value="ALDOKETO_REDUCTASE_3"/>
    <property type="match status" value="1"/>
</dbReference>
<organism evidence="8 9">
    <name type="scientific">Calocera viscosa (strain TUFC12733)</name>
    <dbReference type="NCBI Taxonomy" id="1330018"/>
    <lineage>
        <taxon>Eukaryota</taxon>
        <taxon>Fungi</taxon>
        <taxon>Dikarya</taxon>
        <taxon>Basidiomycota</taxon>
        <taxon>Agaricomycotina</taxon>
        <taxon>Dacrymycetes</taxon>
        <taxon>Dacrymycetales</taxon>
        <taxon>Dacrymycetaceae</taxon>
        <taxon>Calocera</taxon>
    </lineage>
</organism>
<dbReference type="InterPro" id="IPR020471">
    <property type="entry name" value="AKR"/>
</dbReference>
<dbReference type="InterPro" id="IPR018170">
    <property type="entry name" value="Aldo/ket_reductase_CS"/>
</dbReference>
<feature type="domain" description="NADP-dependent oxidoreductase" evidence="7">
    <location>
        <begin position="14"/>
        <end position="270"/>
    </location>
</feature>
<dbReference type="PIRSF" id="PIRSF000097">
    <property type="entry name" value="AKR"/>
    <property type="match status" value="1"/>
</dbReference>
<feature type="active site" description="Proton donor" evidence="4">
    <location>
        <position position="50"/>
    </location>
</feature>
<dbReference type="PRINTS" id="PR00069">
    <property type="entry name" value="ALDKETRDTASE"/>
</dbReference>
<dbReference type="Gene3D" id="3.20.20.100">
    <property type="entry name" value="NADP-dependent oxidoreductase domain"/>
    <property type="match status" value="1"/>
</dbReference>
<dbReference type="GO" id="GO:0016616">
    <property type="term" value="F:oxidoreductase activity, acting on the CH-OH group of donors, NAD or NADP as acceptor"/>
    <property type="evidence" value="ECO:0007669"/>
    <property type="project" value="UniProtKB-ARBA"/>
</dbReference>
<dbReference type="PANTHER" id="PTHR43827:SF3">
    <property type="entry name" value="NADP-DEPENDENT OXIDOREDUCTASE DOMAIN-CONTAINING PROTEIN"/>
    <property type="match status" value="1"/>
</dbReference>
<evidence type="ECO:0000313" key="9">
    <source>
        <dbReference type="Proteomes" id="UP000076738"/>
    </source>
</evidence>
<dbReference type="FunFam" id="3.20.20.100:FF:000002">
    <property type="entry name" value="2,5-diketo-D-gluconic acid reductase A"/>
    <property type="match status" value="1"/>
</dbReference>
<dbReference type="CDD" id="cd19071">
    <property type="entry name" value="AKR_AKR1-5-like"/>
    <property type="match status" value="1"/>
</dbReference>
<dbReference type="Pfam" id="PF00248">
    <property type="entry name" value="Aldo_ket_red"/>
    <property type="match status" value="1"/>
</dbReference>
<evidence type="ECO:0000256" key="6">
    <source>
        <dbReference type="PIRSR" id="PIRSR000097-3"/>
    </source>
</evidence>
<comment type="similarity">
    <text evidence="1">Belongs to the aldo/keto reductase family.</text>
</comment>
<dbReference type="EMBL" id="KV417322">
    <property type="protein sequence ID" value="KZO91475.1"/>
    <property type="molecule type" value="Genomic_DNA"/>
</dbReference>
<keyword evidence="2" id="KW-0521">NADP</keyword>
<feature type="binding site" evidence="5">
    <location>
        <position position="106"/>
    </location>
    <ligand>
        <name>substrate</name>
    </ligand>
</feature>
<dbReference type="PROSITE" id="PS00798">
    <property type="entry name" value="ALDOKETO_REDUCTASE_1"/>
    <property type="match status" value="1"/>
</dbReference>
<keyword evidence="9" id="KW-1185">Reference proteome</keyword>
<evidence type="ECO:0000256" key="1">
    <source>
        <dbReference type="ARBA" id="ARBA00007905"/>
    </source>
</evidence>
<feature type="site" description="Lowers pKa of active site Tyr" evidence="6">
    <location>
        <position position="75"/>
    </location>
</feature>
<evidence type="ECO:0000313" key="8">
    <source>
        <dbReference type="EMBL" id="KZO91475.1"/>
    </source>
</evidence>
<gene>
    <name evidence="8" type="ORF">CALVIDRAFT_343781</name>
</gene>
<dbReference type="Proteomes" id="UP000076738">
    <property type="component" value="Unassembled WGS sequence"/>
</dbReference>
<protein>
    <submittedName>
        <fullName evidence="8">Aldo/keto reductase</fullName>
    </submittedName>
</protein>
<dbReference type="SUPFAM" id="SSF51430">
    <property type="entry name" value="NAD(P)-linked oxidoreductase"/>
    <property type="match status" value="1"/>
</dbReference>
<dbReference type="AlphaFoldDB" id="A0A167HCD7"/>
<sequence>MAASVPTFNGIPSVGLGCWMGQPGEAEEAYKMVRQALKLGYRHIDTAFGYGNEEAVGNAIRDSGTPRSEIFVTTKLTNEHHASVVQGFETSFKNLDIGYIDLYLMHWPCAADESGKQLSPSEGPDFVQVWKEMEKLLETHAGKVKHLGISNFSIKTLEVLLPQVKVVPVANQVEVNPYHPQIPLKKYCESKGIQIIAYGPLGQTRRTFLEDPEVLAVAEKYKISPGQVCISWAVQRKTIPIPKSSNPDRLKQNITLVTFAQEDFDRIENLHKQPGKHRSSDGMTLKVPGSVWGWTMEEMGWHVGPDGTIGDDQ</sequence>
<name>A0A167HCD7_CALVF</name>
<evidence type="ECO:0000256" key="5">
    <source>
        <dbReference type="PIRSR" id="PIRSR000097-2"/>
    </source>
</evidence>
<proteinExistence type="inferred from homology"/>
<dbReference type="InterPro" id="IPR036812">
    <property type="entry name" value="NAD(P)_OxRdtase_dom_sf"/>
</dbReference>
<dbReference type="STRING" id="1330018.A0A167HCD7"/>
<evidence type="ECO:0000256" key="3">
    <source>
        <dbReference type="ARBA" id="ARBA00023002"/>
    </source>
</evidence>
<evidence type="ECO:0000256" key="2">
    <source>
        <dbReference type="ARBA" id="ARBA00022857"/>
    </source>
</evidence>
<keyword evidence="3" id="KW-0560">Oxidoreductase</keyword>